<evidence type="ECO:0000256" key="1">
    <source>
        <dbReference type="SAM" id="MobiDB-lite"/>
    </source>
</evidence>
<proteinExistence type="predicted"/>
<feature type="compositionally biased region" description="Acidic residues" evidence="1">
    <location>
        <begin position="10"/>
        <end position="23"/>
    </location>
</feature>
<feature type="compositionally biased region" description="Basic and acidic residues" evidence="1">
    <location>
        <begin position="24"/>
        <end position="44"/>
    </location>
</feature>
<evidence type="ECO:0000313" key="2">
    <source>
        <dbReference type="EMBL" id="KAL0276685.1"/>
    </source>
</evidence>
<protein>
    <submittedName>
        <fullName evidence="2">Uncharacterized protein</fullName>
    </submittedName>
</protein>
<gene>
    <name evidence="2" type="ORF">PYX00_004201</name>
</gene>
<feature type="compositionally biased region" description="Low complexity" evidence="1">
    <location>
        <begin position="187"/>
        <end position="197"/>
    </location>
</feature>
<feature type="region of interest" description="Disordered" evidence="1">
    <location>
        <begin position="1"/>
        <end position="72"/>
    </location>
</feature>
<name>A0AAW2I5E6_9NEOP</name>
<comment type="caution">
    <text evidence="2">The sequence shown here is derived from an EMBL/GenBank/DDBJ whole genome shotgun (WGS) entry which is preliminary data.</text>
</comment>
<feature type="region of interest" description="Disordered" evidence="1">
    <location>
        <begin position="186"/>
        <end position="249"/>
    </location>
</feature>
<organism evidence="2">
    <name type="scientific">Menopon gallinae</name>
    <name type="common">poultry shaft louse</name>
    <dbReference type="NCBI Taxonomy" id="328185"/>
    <lineage>
        <taxon>Eukaryota</taxon>
        <taxon>Metazoa</taxon>
        <taxon>Ecdysozoa</taxon>
        <taxon>Arthropoda</taxon>
        <taxon>Hexapoda</taxon>
        <taxon>Insecta</taxon>
        <taxon>Pterygota</taxon>
        <taxon>Neoptera</taxon>
        <taxon>Paraneoptera</taxon>
        <taxon>Psocodea</taxon>
        <taxon>Troctomorpha</taxon>
        <taxon>Phthiraptera</taxon>
        <taxon>Amblycera</taxon>
        <taxon>Menoponidae</taxon>
        <taxon>Menopon</taxon>
    </lineage>
</organism>
<dbReference type="EMBL" id="JARGDH010000002">
    <property type="protein sequence ID" value="KAL0276685.1"/>
    <property type="molecule type" value="Genomic_DNA"/>
</dbReference>
<feature type="compositionally biased region" description="Basic and acidic residues" evidence="1">
    <location>
        <begin position="201"/>
        <end position="210"/>
    </location>
</feature>
<accession>A0AAW2I5E6</accession>
<reference evidence="2" key="1">
    <citation type="journal article" date="2024" name="Gigascience">
        <title>Chromosome-level genome of the poultry shaft louse Menopon gallinae provides insight into the host-switching and adaptive evolution of parasitic lice.</title>
        <authorList>
            <person name="Xu Y."/>
            <person name="Ma L."/>
            <person name="Liu S."/>
            <person name="Liang Y."/>
            <person name="Liu Q."/>
            <person name="He Z."/>
            <person name="Tian L."/>
            <person name="Duan Y."/>
            <person name="Cai W."/>
            <person name="Li H."/>
            <person name="Song F."/>
        </authorList>
    </citation>
    <scope>NUCLEOTIDE SEQUENCE</scope>
    <source>
        <strain evidence="2">Cailab_2023a</strain>
    </source>
</reference>
<dbReference type="AlphaFoldDB" id="A0AAW2I5E6"/>
<sequence>MKEEKRSDPPEDGETQQNEESEAEEHPGEDREKGTDLRLGKEGADDVQSDVSERSELLNVDEESNQSCEQYEKQYNVSPVDLTNRNLELDRNRLKLNSLLLRNRTIFSTDFLTNGREGINFFDGARFQLKEDGYANGRLTAPGFFDRRLDKVSDRLRDGFFKIEDVRHFGSEKIFIPDGKVEEARSESVNSNLSISSGDANFRRQDDKGKPFPGSGDKMPSGFMSFPRFSYSPDRKSSSPDGGEQGQPRRNLAFSVENILDPNKFTGNGPHKIGNGATGLAALVSGQRIPVSLENMVSPVGCCWRPQIQDGAESDRDDNSGQC</sequence>